<dbReference type="SMART" id="SM00119">
    <property type="entry name" value="HECTc"/>
    <property type="match status" value="1"/>
</dbReference>
<dbReference type="FunFam" id="3.30.2160.10:FF:000001">
    <property type="entry name" value="E3 ubiquitin-protein ligase NEDD4-like"/>
    <property type="match status" value="1"/>
</dbReference>
<dbReference type="InterPro" id="IPR000569">
    <property type="entry name" value="HECT_dom"/>
</dbReference>
<comment type="caution">
    <text evidence="15">The sequence shown here is derived from an EMBL/GenBank/DDBJ whole genome shotgun (WGS) entry which is preliminary data.</text>
</comment>
<evidence type="ECO:0000259" key="14">
    <source>
        <dbReference type="PROSITE" id="PS50237"/>
    </source>
</evidence>
<dbReference type="AlphaFoldDB" id="A0A8H7IIR5"/>
<dbReference type="InterPro" id="IPR035983">
    <property type="entry name" value="Hect_E3_ubiquitin_ligase"/>
</dbReference>
<feature type="domain" description="HECT" evidence="14">
    <location>
        <begin position="422"/>
        <end position="755"/>
    </location>
</feature>
<comment type="catalytic activity">
    <reaction evidence="1 8">
        <text>S-ubiquitinyl-[E2 ubiquitin-conjugating enzyme]-L-cysteine + [acceptor protein]-L-lysine = [E2 ubiquitin-conjugating enzyme]-L-cysteine + N(6)-ubiquitinyl-[acceptor protein]-L-lysine.</text>
        <dbReference type="EC" id="2.3.2.26"/>
    </reaction>
</comment>
<dbReference type="FunFam" id="3.90.1750.10:FF:000005">
    <property type="entry name" value="E3 ubiquitin-protein ligase"/>
    <property type="match status" value="1"/>
</dbReference>
<dbReference type="PANTHER" id="PTHR11254">
    <property type="entry name" value="HECT DOMAIN UBIQUITIN-PROTEIN LIGASE"/>
    <property type="match status" value="1"/>
</dbReference>
<dbReference type="InterPro" id="IPR024928">
    <property type="entry name" value="E3_ub_ligase_SMURF1"/>
</dbReference>
<reference evidence="15" key="1">
    <citation type="submission" date="2020-09" db="EMBL/GenBank/DDBJ databases">
        <title>Comparative genome analyses of four rice-infecting Rhizoctonia solani isolates reveal extensive enrichment of homogalacturonan modification genes.</title>
        <authorList>
            <person name="Lee D.-Y."/>
            <person name="Jeon J."/>
            <person name="Kim K.-T."/>
            <person name="Cheong K."/>
            <person name="Song H."/>
            <person name="Choi G."/>
            <person name="Ko J."/>
            <person name="Opiyo S.O."/>
            <person name="Zuo S."/>
            <person name="Madhav S."/>
            <person name="Lee Y.-H."/>
            <person name="Wang G.-L."/>
        </authorList>
    </citation>
    <scope>NUCLEOTIDE SEQUENCE</scope>
    <source>
        <strain evidence="15">AG1-IA B2</strain>
    </source>
</reference>
<dbReference type="CDD" id="cd08382">
    <property type="entry name" value="C2_Smurf-like"/>
    <property type="match status" value="1"/>
</dbReference>
<evidence type="ECO:0000256" key="3">
    <source>
        <dbReference type="ARBA" id="ARBA00004906"/>
    </source>
</evidence>
<dbReference type="GO" id="GO:0016874">
    <property type="term" value="F:ligase activity"/>
    <property type="evidence" value="ECO:0007669"/>
    <property type="project" value="UniProtKB-KW"/>
</dbReference>
<dbReference type="PROSITE" id="PS50020">
    <property type="entry name" value="WW_DOMAIN_2"/>
    <property type="match status" value="2"/>
</dbReference>
<feature type="domain" description="WW" evidence="13">
    <location>
        <begin position="333"/>
        <end position="366"/>
    </location>
</feature>
<evidence type="ECO:0000256" key="10">
    <source>
        <dbReference type="PROSITE-ProRule" id="PRU00104"/>
    </source>
</evidence>
<dbReference type="PIRSF" id="PIRSF001569">
    <property type="entry name" value="E3_ub_ligase_SMURF1"/>
    <property type="match status" value="1"/>
</dbReference>
<evidence type="ECO:0000313" key="15">
    <source>
        <dbReference type="EMBL" id="KAF8758834.1"/>
    </source>
</evidence>
<dbReference type="Pfam" id="PF00632">
    <property type="entry name" value="HECT"/>
    <property type="match status" value="1"/>
</dbReference>
<dbReference type="FunFam" id="2.20.70.10:FF:000017">
    <property type="entry name" value="E3 ubiquitin-protein ligase"/>
    <property type="match status" value="1"/>
</dbReference>
<keyword evidence="4" id="KW-0963">Cytoplasm</keyword>
<dbReference type="PROSITE" id="PS01159">
    <property type="entry name" value="WW_DOMAIN_1"/>
    <property type="match status" value="2"/>
</dbReference>
<evidence type="ECO:0000256" key="1">
    <source>
        <dbReference type="ARBA" id="ARBA00000885"/>
    </source>
</evidence>
<dbReference type="Pfam" id="PF00168">
    <property type="entry name" value="C2"/>
    <property type="match status" value="1"/>
</dbReference>
<gene>
    <name evidence="15" type="ORF">RHS01_02725</name>
</gene>
<feature type="region of interest" description="Disordered" evidence="11">
    <location>
        <begin position="181"/>
        <end position="210"/>
    </location>
</feature>
<dbReference type="PROSITE" id="PS50237">
    <property type="entry name" value="HECT"/>
    <property type="match status" value="1"/>
</dbReference>
<dbReference type="FunFam" id="2.20.70.10:FF:000077">
    <property type="entry name" value="E3 ubiquitin-protein ligase"/>
    <property type="match status" value="1"/>
</dbReference>
<dbReference type="PROSITE" id="PS50004">
    <property type="entry name" value="C2"/>
    <property type="match status" value="1"/>
</dbReference>
<feature type="region of interest" description="Disordered" evidence="11">
    <location>
        <begin position="228"/>
        <end position="293"/>
    </location>
</feature>
<evidence type="ECO:0000256" key="6">
    <source>
        <dbReference type="ARBA" id="ARBA00022737"/>
    </source>
</evidence>
<dbReference type="SMART" id="SM00456">
    <property type="entry name" value="WW"/>
    <property type="match status" value="2"/>
</dbReference>
<dbReference type="Gene3D" id="2.60.40.150">
    <property type="entry name" value="C2 domain"/>
    <property type="match status" value="1"/>
</dbReference>
<evidence type="ECO:0000259" key="12">
    <source>
        <dbReference type="PROSITE" id="PS50004"/>
    </source>
</evidence>
<evidence type="ECO:0000256" key="7">
    <source>
        <dbReference type="ARBA" id="ARBA00022786"/>
    </source>
</evidence>
<dbReference type="PANTHER" id="PTHR11254:SF440">
    <property type="entry name" value="E3 UBIQUITIN-PROTEIN LIGASE NEDD-4"/>
    <property type="match status" value="1"/>
</dbReference>
<sequence length="755" mass="85762">MLNIPGSDLTKKIRITVVAADGLAKREVFRLPDPFAVITVDSEQTHTTSVIKKTLNPYWNENFDVTVKDSSVVAIQVFDQRKFKRRDQGFLGVVNIRVSEIIDLELGGHEMLTLELKKSNDNLVVHGKLIVYISTNTSSPITNPGPTHVPGRRQQRMISMPTPNPAPAPELARQPSIASPRTAVDPLNPVQPSGPNFSSTEDNMGQLPQGWERRQDHLGRTYYVDHNTRTTTWNRPSSNAEANRNETRQEADGARDRHNRRILADDLLDTGATGATTPSGTGQGALNAGSGANPPPVLNASGSKLRLVLASYLLDGRSVTRLRVANTTVSQLGPLPSGWEMRLTSTARVYFVDHNTKTTTWDDPRLPSTLDAGVPQYKRDFRRKLIYFRSQPALRAQPGNCQIKVRRNHIFEDSYAEIMRQTPSDLKKRLMIKFDGEDGLDYGGLSREFFFLLSHEMFNPFYCLFEYSAHDNYTLQINPASGVNPEHLNYFKFIGRCVGLGIFHRRFLDAYFIVSFYKMILKKKITLADLESVDAELHRGMTWMLENDITDVIDETFTTVEERFGELVTIELRPGGADVEVTEENKKEYVEAVIEYRIQKRVKEQFDAFMAGFSELIPQELINVFDERELELLIGGMSEIDVDDWTKYTDYRGYELNDEVIQWFWQCIRSWPPERKSRLLQFATGTSRIPVNGFKDLQGSDGPRRFTIEKAGDPSQLPKSHTCFNRIDLPPYKDYKTLEQKLTMAVEETVGFGQE</sequence>
<dbReference type="EC" id="2.3.2.26" evidence="8"/>
<dbReference type="InterPro" id="IPR050409">
    <property type="entry name" value="E3_ubiq-protein_ligase"/>
</dbReference>
<feature type="active site" description="Glycyl thioester intermediate" evidence="9 10">
    <location>
        <position position="723"/>
    </location>
</feature>
<organism evidence="15 16">
    <name type="scientific">Rhizoctonia solani</name>
    <dbReference type="NCBI Taxonomy" id="456999"/>
    <lineage>
        <taxon>Eukaryota</taxon>
        <taxon>Fungi</taxon>
        <taxon>Dikarya</taxon>
        <taxon>Basidiomycota</taxon>
        <taxon>Agaricomycotina</taxon>
        <taxon>Agaricomycetes</taxon>
        <taxon>Cantharellales</taxon>
        <taxon>Ceratobasidiaceae</taxon>
        <taxon>Rhizoctonia</taxon>
    </lineage>
</organism>
<dbReference type="InterPro" id="IPR035892">
    <property type="entry name" value="C2_domain_sf"/>
</dbReference>
<dbReference type="CDD" id="cd00201">
    <property type="entry name" value="WW"/>
    <property type="match status" value="2"/>
</dbReference>
<dbReference type="FunFam" id="3.30.2410.10:FF:000001">
    <property type="entry name" value="E3 ubiquitin-protein ligase NEDD4-like"/>
    <property type="match status" value="1"/>
</dbReference>
<dbReference type="GO" id="GO:0016567">
    <property type="term" value="P:protein ubiquitination"/>
    <property type="evidence" value="ECO:0007669"/>
    <property type="project" value="UniProtKB-UniPathway"/>
</dbReference>
<proteinExistence type="predicted"/>
<comment type="subcellular location">
    <subcellularLocation>
        <location evidence="2">Cytoplasm</location>
    </subcellularLocation>
</comment>
<dbReference type="UniPathway" id="UPA00143"/>
<feature type="compositionally biased region" description="Basic and acidic residues" evidence="11">
    <location>
        <begin position="243"/>
        <end position="256"/>
    </location>
</feature>
<comment type="pathway">
    <text evidence="3 8">Protein modification; protein ubiquitination.</text>
</comment>
<evidence type="ECO:0000256" key="8">
    <source>
        <dbReference type="PIRNR" id="PIRNR001569"/>
    </source>
</evidence>
<dbReference type="Pfam" id="PF00397">
    <property type="entry name" value="WW"/>
    <property type="match status" value="2"/>
</dbReference>
<keyword evidence="7 8" id="KW-0833">Ubl conjugation pathway</keyword>
<dbReference type="SMART" id="SM00239">
    <property type="entry name" value="C2"/>
    <property type="match status" value="1"/>
</dbReference>
<dbReference type="Gene3D" id="3.90.1750.10">
    <property type="entry name" value="Hect, E3 ligase catalytic domains"/>
    <property type="match status" value="1"/>
</dbReference>
<dbReference type="GO" id="GO:0005737">
    <property type="term" value="C:cytoplasm"/>
    <property type="evidence" value="ECO:0007669"/>
    <property type="project" value="UniProtKB-SubCell"/>
</dbReference>
<evidence type="ECO:0000256" key="9">
    <source>
        <dbReference type="PIRSR" id="PIRSR001569-1"/>
    </source>
</evidence>
<dbReference type="Gene3D" id="3.30.2410.10">
    <property type="entry name" value="Hect, E3 ligase catalytic domain"/>
    <property type="match status" value="1"/>
</dbReference>
<evidence type="ECO:0000313" key="16">
    <source>
        <dbReference type="Proteomes" id="UP000614334"/>
    </source>
</evidence>
<dbReference type="EMBL" id="JACYCF010000003">
    <property type="protein sequence ID" value="KAF8758834.1"/>
    <property type="molecule type" value="Genomic_DNA"/>
</dbReference>
<evidence type="ECO:0000256" key="5">
    <source>
        <dbReference type="ARBA" id="ARBA00022679"/>
    </source>
</evidence>
<dbReference type="Gene3D" id="2.20.70.10">
    <property type="match status" value="1"/>
</dbReference>
<dbReference type="Proteomes" id="UP000614334">
    <property type="component" value="Unassembled WGS sequence"/>
</dbReference>
<feature type="compositionally biased region" description="Low complexity" evidence="11">
    <location>
        <begin position="270"/>
        <end position="280"/>
    </location>
</feature>
<dbReference type="SUPFAM" id="SSF49562">
    <property type="entry name" value="C2 domain (Calcium/lipid-binding domain, CaLB)"/>
    <property type="match status" value="1"/>
</dbReference>
<dbReference type="CDD" id="cd00078">
    <property type="entry name" value="HECTc"/>
    <property type="match status" value="1"/>
</dbReference>
<dbReference type="InterPro" id="IPR000008">
    <property type="entry name" value="C2_dom"/>
</dbReference>
<dbReference type="InterPro" id="IPR001202">
    <property type="entry name" value="WW_dom"/>
</dbReference>
<accession>A0A8H7IIR5</accession>
<dbReference type="SUPFAM" id="SSF51045">
    <property type="entry name" value="WW domain"/>
    <property type="match status" value="2"/>
</dbReference>
<keyword evidence="6" id="KW-0677">Repeat</keyword>
<evidence type="ECO:0000256" key="4">
    <source>
        <dbReference type="ARBA" id="ARBA00022490"/>
    </source>
</evidence>
<keyword evidence="5 8" id="KW-0808">Transferase</keyword>
<dbReference type="GO" id="GO:0006511">
    <property type="term" value="P:ubiquitin-dependent protein catabolic process"/>
    <property type="evidence" value="ECO:0007669"/>
    <property type="project" value="InterPro"/>
</dbReference>
<name>A0A8H7IIR5_9AGAM</name>
<evidence type="ECO:0000259" key="13">
    <source>
        <dbReference type="PROSITE" id="PS50020"/>
    </source>
</evidence>
<dbReference type="Gene3D" id="3.30.2160.10">
    <property type="entry name" value="Hect, E3 ligase catalytic domain"/>
    <property type="match status" value="1"/>
</dbReference>
<protein>
    <recommendedName>
        <fullName evidence="8">E3 ubiquitin-protein ligase</fullName>
        <ecNumber evidence="8">2.3.2.26</ecNumber>
    </recommendedName>
</protein>
<dbReference type="FunFam" id="2.60.40.150:FF:000156">
    <property type="entry name" value="E3 ubiquitin-protein ligase"/>
    <property type="match status" value="1"/>
</dbReference>
<feature type="domain" description="WW" evidence="13">
    <location>
        <begin position="205"/>
        <end position="238"/>
    </location>
</feature>
<feature type="domain" description="C2" evidence="12">
    <location>
        <begin position="1"/>
        <end position="114"/>
    </location>
</feature>
<feature type="compositionally biased region" description="Polar residues" evidence="11">
    <location>
        <begin position="229"/>
        <end position="242"/>
    </location>
</feature>
<evidence type="ECO:0000256" key="11">
    <source>
        <dbReference type="SAM" id="MobiDB-lite"/>
    </source>
</evidence>
<keyword evidence="15" id="KW-0436">Ligase</keyword>
<dbReference type="GO" id="GO:0061630">
    <property type="term" value="F:ubiquitin protein ligase activity"/>
    <property type="evidence" value="ECO:0007669"/>
    <property type="project" value="UniProtKB-EC"/>
</dbReference>
<dbReference type="InterPro" id="IPR036020">
    <property type="entry name" value="WW_dom_sf"/>
</dbReference>
<evidence type="ECO:0000256" key="2">
    <source>
        <dbReference type="ARBA" id="ARBA00004496"/>
    </source>
</evidence>
<feature type="compositionally biased region" description="Polar residues" evidence="11">
    <location>
        <begin position="190"/>
        <end position="203"/>
    </location>
</feature>
<dbReference type="SUPFAM" id="SSF56204">
    <property type="entry name" value="Hect, E3 ligase catalytic domain"/>
    <property type="match status" value="1"/>
</dbReference>